<proteinExistence type="predicted"/>
<evidence type="ECO:0000259" key="7">
    <source>
        <dbReference type="PROSITE" id="PS51677"/>
    </source>
</evidence>
<evidence type="ECO:0000256" key="1">
    <source>
        <dbReference type="ARBA" id="ARBA00001941"/>
    </source>
</evidence>
<comment type="cofactor">
    <cofactor evidence="1">
        <name>Co(2+)</name>
        <dbReference type="ChEBI" id="CHEBI:48828"/>
    </cofactor>
</comment>
<dbReference type="Proteomes" id="UP000807716">
    <property type="component" value="Unassembled WGS sequence"/>
</dbReference>
<dbReference type="GO" id="GO:0005975">
    <property type="term" value="P:carbohydrate metabolic process"/>
    <property type="evidence" value="ECO:0007669"/>
    <property type="project" value="InterPro"/>
</dbReference>
<evidence type="ECO:0000256" key="2">
    <source>
        <dbReference type="ARBA" id="ARBA00022723"/>
    </source>
</evidence>
<feature type="domain" description="NodB homology" evidence="7">
    <location>
        <begin position="53"/>
        <end position="181"/>
    </location>
</feature>
<evidence type="ECO:0000313" key="8">
    <source>
        <dbReference type="EMBL" id="KAG0269253.1"/>
    </source>
</evidence>
<dbReference type="PANTHER" id="PTHR46471:SF4">
    <property type="entry name" value="CHITIN DEACETYLASE"/>
    <property type="match status" value="1"/>
</dbReference>
<evidence type="ECO:0000256" key="4">
    <source>
        <dbReference type="ARBA" id="ARBA00022801"/>
    </source>
</evidence>
<name>A0A9P6UBH6_9FUNG</name>
<organism evidence="8 9">
    <name type="scientific">Actinomortierella ambigua</name>
    <dbReference type="NCBI Taxonomy" id="1343610"/>
    <lineage>
        <taxon>Eukaryota</taxon>
        <taxon>Fungi</taxon>
        <taxon>Fungi incertae sedis</taxon>
        <taxon>Mucoromycota</taxon>
        <taxon>Mortierellomycotina</taxon>
        <taxon>Mortierellomycetes</taxon>
        <taxon>Mortierellales</taxon>
        <taxon>Mortierellaceae</taxon>
        <taxon>Actinomortierella</taxon>
    </lineage>
</organism>
<dbReference type="Pfam" id="PF01522">
    <property type="entry name" value="Polysacc_deac_1"/>
    <property type="match status" value="1"/>
</dbReference>
<comment type="caution">
    <text evidence="8">The sequence shown here is derived from an EMBL/GenBank/DDBJ whole genome shotgun (WGS) entry which is preliminary data.</text>
</comment>
<dbReference type="OrthoDB" id="2125469at2759"/>
<keyword evidence="5" id="KW-0119">Carbohydrate metabolism</keyword>
<keyword evidence="4" id="KW-0378">Hydrolase</keyword>
<dbReference type="SUPFAM" id="SSF88713">
    <property type="entry name" value="Glycoside hydrolase/deacetylase"/>
    <property type="match status" value="1"/>
</dbReference>
<protein>
    <submittedName>
        <fullName evidence="8">Carbohydrate esterase 4 protein</fullName>
    </submittedName>
</protein>
<evidence type="ECO:0000256" key="5">
    <source>
        <dbReference type="ARBA" id="ARBA00023277"/>
    </source>
</evidence>
<dbReference type="InterPro" id="IPR002509">
    <property type="entry name" value="NODB_dom"/>
</dbReference>
<gene>
    <name evidence="8" type="primary">D25_2</name>
    <name evidence="8" type="ORF">DFQ27_004315</name>
</gene>
<dbReference type="GO" id="GO:0016810">
    <property type="term" value="F:hydrolase activity, acting on carbon-nitrogen (but not peptide) bonds"/>
    <property type="evidence" value="ECO:0007669"/>
    <property type="project" value="InterPro"/>
</dbReference>
<dbReference type="AlphaFoldDB" id="A0A9P6UBH6"/>
<accession>A0A9P6UBH6</accession>
<dbReference type="InterPro" id="IPR011330">
    <property type="entry name" value="Glyco_hydro/deAcase_b/a-brl"/>
</dbReference>
<evidence type="ECO:0000256" key="6">
    <source>
        <dbReference type="SAM" id="MobiDB-lite"/>
    </source>
</evidence>
<dbReference type="EMBL" id="JAAAJB010000030">
    <property type="protein sequence ID" value="KAG0269253.1"/>
    <property type="molecule type" value="Genomic_DNA"/>
</dbReference>
<dbReference type="PROSITE" id="PS51677">
    <property type="entry name" value="NODB"/>
    <property type="match status" value="1"/>
</dbReference>
<dbReference type="Gene3D" id="3.20.20.370">
    <property type="entry name" value="Glycoside hydrolase/deacetylase"/>
    <property type="match status" value="1"/>
</dbReference>
<dbReference type="GO" id="GO:0046872">
    <property type="term" value="F:metal ion binding"/>
    <property type="evidence" value="ECO:0007669"/>
    <property type="project" value="UniProtKB-KW"/>
</dbReference>
<evidence type="ECO:0000313" key="9">
    <source>
        <dbReference type="Proteomes" id="UP000807716"/>
    </source>
</evidence>
<keyword evidence="9" id="KW-1185">Reference proteome</keyword>
<keyword evidence="2" id="KW-0479">Metal-binding</keyword>
<sequence>MDQRAFSSSIPLPSIFNPSPPTLPKSFPYPVDGPLPASRLQPGDIVYSCQQPSSYAISFDDGPGQLTDTLLDYLDDQDVKVTFFLNGNNWNCIYRPETQRLLKRAYKAQHQLAAHPWSHRDLETLTDDEIRAEMEKIETAFRQILGVVPRYMRPPYGEHSERVRRVLADMGYILVLWDVDLPFGGAAGPHDTKTATSTSTPNTLPLSSSLPPSSAKDGDNNHPMVPTLADLHSALHQEHLHQQQLALSVSSSSRWADAIHGVPHFTLDREGIFAGGDVHNPSSEWAVEYVQQIGLDVMPVGTCIGEDPRHWYKEIGEPTNLDAVPHTCSNL</sequence>
<dbReference type="PANTHER" id="PTHR46471">
    <property type="entry name" value="CHITIN DEACETYLASE"/>
    <property type="match status" value="1"/>
</dbReference>
<reference evidence="8" key="1">
    <citation type="journal article" date="2020" name="Fungal Divers.">
        <title>Resolving the Mortierellaceae phylogeny through synthesis of multi-gene phylogenetics and phylogenomics.</title>
        <authorList>
            <person name="Vandepol N."/>
            <person name="Liber J."/>
            <person name="Desiro A."/>
            <person name="Na H."/>
            <person name="Kennedy M."/>
            <person name="Barry K."/>
            <person name="Grigoriev I.V."/>
            <person name="Miller A.N."/>
            <person name="O'Donnell K."/>
            <person name="Stajich J.E."/>
            <person name="Bonito G."/>
        </authorList>
    </citation>
    <scope>NUCLEOTIDE SEQUENCE</scope>
    <source>
        <strain evidence="8">BC1065</strain>
    </source>
</reference>
<feature type="region of interest" description="Disordered" evidence="6">
    <location>
        <begin position="190"/>
        <end position="223"/>
    </location>
</feature>
<keyword evidence="3" id="KW-0732">Signal</keyword>
<evidence type="ECO:0000256" key="3">
    <source>
        <dbReference type="ARBA" id="ARBA00022729"/>
    </source>
</evidence>
<feature type="compositionally biased region" description="Low complexity" evidence="6">
    <location>
        <begin position="196"/>
        <end position="214"/>
    </location>
</feature>